<dbReference type="PROSITE" id="PS00411">
    <property type="entry name" value="KINESIN_MOTOR_1"/>
    <property type="match status" value="1"/>
</dbReference>
<dbReference type="Proteomes" id="UP000316759">
    <property type="component" value="Unassembled WGS sequence"/>
</dbReference>
<evidence type="ECO:0000256" key="3">
    <source>
        <dbReference type="ARBA" id="ARBA00022741"/>
    </source>
</evidence>
<protein>
    <recommendedName>
        <fullName evidence="9">Kinesin-like protein</fullName>
    </recommendedName>
</protein>
<proteinExistence type="inferred from homology"/>
<evidence type="ECO:0000256" key="7">
    <source>
        <dbReference type="ARBA" id="ARBA00023212"/>
    </source>
</evidence>
<dbReference type="PANTHER" id="PTHR47968:SF13">
    <property type="entry name" value="KINESIN-LIKE PROTEIN KIF19 ISOFORM X1"/>
    <property type="match status" value="1"/>
</dbReference>
<dbReference type="InterPro" id="IPR001752">
    <property type="entry name" value="Kinesin_motor_dom"/>
</dbReference>
<dbReference type="GO" id="GO:0008017">
    <property type="term" value="F:microtubule binding"/>
    <property type="evidence" value="ECO:0007669"/>
    <property type="project" value="InterPro"/>
</dbReference>
<keyword evidence="2 9" id="KW-0493">Microtubule</keyword>
<dbReference type="InterPro" id="IPR027417">
    <property type="entry name" value="P-loop_NTPase"/>
</dbReference>
<evidence type="ECO:0000256" key="4">
    <source>
        <dbReference type="ARBA" id="ARBA00022840"/>
    </source>
</evidence>
<dbReference type="STRING" id="46835.A0A504Y9R4"/>
<organism evidence="12 13">
    <name type="scientific">Fasciola gigantica</name>
    <name type="common">Giant liver fluke</name>
    <dbReference type="NCBI Taxonomy" id="46835"/>
    <lineage>
        <taxon>Eukaryota</taxon>
        <taxon>Metazoa</taxon>
        <taxon>Spiralia</taxon>
        <taxon>Lophotrochozoa</taxon>
        <taxon>Platyhelminthes</taxon>
        <taxon>Trematoda</taxon>
        <taxon>Digenea</taxon>
        <taxon>Plagiorchiida</taxon>
        <taxon>Echinostomata</taxon>
        <taxon>Echinostomatoidea</taxon>
        <taxon>Fasciolidae</taxon>
        <taxon>Fasciola</taxon>
    </lineage>
</organism>
<dbReference type="InterPro" id="IPR036961">
    <property type="entry name" value="Kinesin_motor_dom_sf"/>
</dbReference>
<keyword evidence="6 8" id="KW-0505">Motor protein</keyword>
<comment type="subcellular location">
    <subcellularLocation>
        <location evidence="1">Cytoplasm</location>
        <location evidence="1">Cytoskeleton</location>
    </subcellularLocation>
</comment>
<keyword evidence="13" id="KW-1185">Reference proteome</keyword>
<gene>
    <name evidence="12" type="ORF">FGIG_01045</name>
</gene>
<dbReference type="SMART" id="SM00129">
    <property type="entry name" value="KISc"/>
    <property type="match status" value="1"/>
</dbReference>
<evidence type="ECO:0000256" key="5">
    <source>
        <dbReference type="ARBA" id="ARBA00023054"/>
    </source>
</evidence>
<sequence>MLGHVTGGFKMSNITEKSVNKIGEQNLVVCVRIRPMSREETKGNAAKVCHRLDEKLISMVDPEEYTDSLHRPKRVRNREYTFDHAFDELSSQEDVFQATTADLIQHVANGFNATVFASGATGSGKTHTMVGCEKDPGIMVRAMEELLNFMAHTSEEYLYTIGMAYMELYNEFIRDLLNPGPDYLELREDSKGIRVVGLKELKPTNRQEVFKLLHRGNQNRTTEPTAANQTSSRSHAILQITVRQRSRVVDVTEEVHVGKLFLIDLAGSERASKTLNRGKRMTEGAHINRSLLALGNCINALGEVLFQSLSFLFHIAMLPDTNNKRYVNFRDSKLTRLLKEALAGNCRTVMIAHISPSSWHFEESYNTLVYADRAKSIKTKVRRNVVDVNHHISQYTQLIEELRNEIARLKENLTRTVKNKPGQFS</sequence>
<dbReference type="PANTHER" id="PTHR47968">
    <property type="entry name" value="CENTROMERE PROTEIN E"/>
    <property type="match status" value="1"/>
</dbReference>
<comment type="caution">
    <text evidence="12">The sequence shown here is derived from an EMBL/GenBank/DDBJ whole genome shotgun (WGS) entry which is preliminary data.</text>
</comment>
<feature type="binding site" evidence="8">
    <location>
        <begin position="119"/>
        <end position="126"/>
    </location>
    <ligand>
        <name>ATP</name>
        <dbReference type="ChEBI" id="CHEBI:30616"/>
    </ligand>
</feature>
<evidence type="ECO:0000256" key="10">
    <source>
        <dbReference type="SAM" id="Coils"/>
    </source>
</evidence>
<dbReference type="PRINTS" id="PR00380">
    <property type="entry name" value="KINESINHEAVY"/>
</dbReference>
<comment type="similarity">
    <text evidence="8 9">Belongs to the TRAFAC class myosin-kinesin ATPase superfamily. Kinesin family.</text>
</comment>
<dbReference type="AlphaFoldDB" id="A0A504Y9R4"/>
<dbReference type="InterPro" id="IPR027640">
    <property type="entry name" value="Kinesin-like_fam"/>
</dbReference>
<dbReference type="GO" id="GO:0007018">
    <property type="term" value="P:microtubule-based movement"/>
    <property type="evidence" value="ECO:0007669"/>
    <property type="project" value="InterPro"/>
</dbReference>
<dbReference type="GO" id="GO:0005524">
    <property type="term" value="F:ATP binding"/>
    <property type="evidence" value="ECO:0007669"/>
    <property type="project" value="UniProtKB-UniRule"/>
</dbReference>
<evidence type="ECO:0000313" key="12">
    <source>
        <dbReference type="EMBL" id="TPP56915.1"/>
    </source>
</evidence>
<dbReference type="GO" id="GO:0003777">
    <property type="term" value="F:microtubule motor activity"/>
    <property type="evidence" value="ECO:0007669"/>
    <property type="project" value="InterPro"/>
</dbReference>
<feature type="coiled-coil region" evidence="10">
    <location>
        <begin position="385"/>
        <end position="419"/>
    </location>
</feature>
<dbReference type="FunFam" id="3.40.850.10:FF:000056">
    <property type="entry name" value="Kinesin-like protein"/>
    <property type="match status" value="1"/>
</dbReference>
<accession>A0A504Y9R4</accession>
<dbReference type="InterPro" id="IPR019821">
    <property type="entry name" value="Kinesin_motor_CS"/>
</dbReference>
<keyword evidence="7" id="KW-0963">Cytoplasm</keyword>
<keyword evidence="3 8" id="KW-0547">Nucleotide-binding</keyword>
<keyword evidence="4 8" id="KW-0067">ATP-binding</keyword>
<name>A0A504Y9R4_FASGI</name>
<evidence type="ECO:0000256" key="8">
    <source>
        <dbReference type="PROSITE-ProRule" id="PRU00283"/>
    </source>
</evidence>
<evidence type="ECO:0000313" key="13">
    <source>
        <dbReference type="Proteomes" id="UP000316759"/>
    </source>
</evidence>
<evidence type="ECO:0000256" key="9">
    <source>
        <dbReference type="RuleBase" id="RU000394"/>
    </source>
</evidence>
<dbReference type="Gene3D" id="3.40.850.10">
    <property type="entry name" value="Kinesin motor domain"/>
    <property type="match status" value="1"/>
</dbReference>
<dbReference type="SUPFAM" id="SSF52540">
    <property type="entry name" value="P-loop containing nucleoside triphosphate hydrolases"/>
    <property type="match status" value="1"/>
</dbReference>
<evidence type="ECO:0000256" key="6">
    <source>
        <dbReference type="ARBA" id="ARBA00023175"/>
    </source>
</evidence>
<evidence type="ECO:0000259" key="11">
    <source>
        <dbReference type="PROSITE" id="PS50067"/>
    </source>
</evidence>
<feature type="domain" description="Kinesin motor" evidence="11">
    <location>
        <begin position="26"/>
        <end position="377"/>
    </location>
</feature>
<dbReference type="PROSITE" id="PS50067">
    <property type="entry name" value="KINESIN_MOTOR_2"/>
    <property type="match status" value="1"/>
</dbReference>
<dbReference type="Pfam" id="PF00225">
    <property type="entry name" value="Kinesin"/>
    <property type="match status" value="1"/>
</dbReference>
<dbReference type="OrthoDB" id="3176171at2759"/>
<evidence type="ECO:0000256" key="1">
    <source>
        <dbReference type="ARBA" id="ARBA00004245"/>
    </source>
</evidence>
<evidence type="ECO:0000256" key="2">
    <source>
        <dbReference type="ARBA" id="ARBA00022701"/>
    </source>
</evidence>
<keyword evidence="7" id="KW-0206">Cytoskeleton</keyword>
<keyword evidence="5 10" id="KW-0175">Coiled coil</keyword>
<reference evidence="12 13" key="1">
    <citation type="submission" date="2019-04" db="EMBL/GenBank/DDBJ databases">
        <title>Annotation for the trematode Fasciola gigantica.</title>
        <authorList>
            <person name="Choi Y.-J."/>
        </authorList>
    </citation>
    <scope>NUCLEOTIDE SEQUENCE [LARGE SCALE GENOMIC DNA]</scope>
    <source>
        <strain evidence="12">Uganda_cow_1</strain>
    </source>
</reference>
<dbReference type="EMBL" id="SUNJ01013919">
    <property type="protein sequence ID" value="TPP56915.1"/>
    <property type="molecule type" value="Genomic_DNA"/>
</dbReference>
<dbReference type="GO" id="GO:0005874">
    <property type="term" value="C:microtubule"/>
    <property type="evidence" value="ECO:0007669"/>
    <property type="project" value="UniProtKB-KW"/>
</dbReference>